<dbReference type="EMBL" id="RCMG01001300">
    <property type="protein sequence ID" value="KAG2830918.1"/>
    <property type="molecule type" value="Genomic_DNA"/>
</dbReference>
<evidence type="ECO:0000313" key="1">
    <source>
        <dbReference type="EMBL" id="KAG2830918.1"/>
    </source>
</evidence>
<gene>
    <name evidence="1" type="ORF">PC113_g21027</name>
</gene>
<sequence>MTNILQPLDVAVNQNYQEFYSVRYDDYLSRALSDPSLQTKAGNPKVPRCATVAQWTLDWVASKDTSRIKRAFTLCGLLRKQYCSMEALCLPVRDLLVVDVDMNRWNELSGCAVGRNQGTEGCQGFGGKVEKGGVLGSREDVELSEGAVAASAAGEADKLI</sequence>
<name>A0A8T0Y6S8_9STRA</name>
<comment type="caution">
    <text evidence="1">The sequence shown here is derived from an EMBL/GenBank/DDBJ whole genome shotgun (WGS) entry which is preliminary data.</text>
</comment>
<dbReference type="AlphaFoldDB" id="A0A8T0Y6S8"/>
<protein>
    <submittedName>
        <fullName evidence="1">Uncharacterized protein</fullName>
    </submittedName>
</protein>
<proteinExistence type="predicted"/>
<organism evidence="1 2">
    <name type="scientific">Phytophthora cactorum</name>
    <dbReference type="NCBI Taxonomy" id="29920"/>
    <lineage>
        <taxon>Eukaryota</taxon>
        <taxon>Sar</taxon>
        <taxon>Stramenopiles</taxon>
        <taxon>Oomycota</taxon>
        <taxon>Peronosporomycetes</taxon>
        <taxon>Peronosporales</taxon>
        <taxon>Peronosporaceae</taxon>
        <taxon>Phytophthora</taxon>
    </lineage>
</organism>
<accession>A0A8T0Y6S8</accession>
<evidence type="ECO:0000313" key="2">
    <source>
        <dbReference type="Proteomes" id="UP000735874"/>
    </source>
</evidence>
<dbReference type="VEuPathDB" id="FungiDB:PC110_g12143"/>
<reference evidence="1" key="1">
    <citation type="submission" date="2018-10" db="EMBL/GenBank/DDBJ databases">
        <title>Effector identification in a new, highly contiguous assembly of the strawberry crown rot pathogen Phytophthora cactorum.</title>
        <authorList>
            <person name="Armitage A.D."/>
            <person name="Nellist C.F."/>
            <person name="Bates H."/>
            <person name="Vickerstaff R.J."/>
            <person name="Harrison R.J."/>
        </authorList>
    </citation>
    <scope>NUCLEOTIDE SEQUENCE</scope>
    <source>
        <strain evidence="1">15-7</strain>
    </source>
</reference>
<dbReference type="Proteomes" id="UP000735874">
    <property type="component" value="Unassembled WGS sequence"/>
</dbReference>